<accession>A0AAV7N4I8</accession>
<name>A0AAV7N4I8_PLEWA</name>
<dbReference type="AlphaFoldDB" id="A0AAV7N4I8"/>
<organism evidence="1 2">
    <name type="scientific">Pleurodeles waltl</name>
    <name type="common">Iberian ribbed newt</name>
    <dbReference type="NCBI Taxonomy" id="8319"/>
    <lineage>
        <taxon>Eukaryota</taxon>
        <taxon>Metazoa</taxon>
        <taxon>Chordata</taxon>
        <taxon>Craniata</taxon>
        <taxon>Vertebrata</taxon>
        <taxon>Euteleostomi</taxon>
        <taxon>Amphibia</taxon>
        <taxon>Batrachia</taxon>
        <taxon>Caudata</taxon>
        <taxon>Salamandroidea</taxon>
        <taxon>Salamandridae</taxon>
        <taxon>Pleurodelinae</taxon>
        <taxon>Pleurodeles</taxon>
    </lineage>
</organism>
<proteinExistence type="predicted"/>
<keyword evidence="2" id="KW-1185">Reference proteome</keyword>
<evidence type="ECO:0000313" key="1">
    <source>
        <dbReference type="EMBL" id="KAJ1110941.1"/>
    </source>
</evidence>
<comment type="caution">
    <text evidence="1">The sequence shown here is derived from an EMBL/GenBank/DDBJ whole genome shotgun (WGS) entry which is preliminary data.</text>
</comment>
<protein>
    <submittedName>
        <fullName evidence="1">Uncharacterized protein</fullName>
    </submittedName>
</protein>
<gene>
    <name evidence="1" type="ORF">NDU88_008287</name>
</gene>
<reference evidence="1" key="1">
    <citation type="journal article" date="2022" name="bioRxiv">
        <title>Sequencing and chromosome-scale assembly of the giantPleurodeles waltlgenome.</title>
        <authorList>
            <person name="Brown T."/>
            <person name="Elewa A."/>
            <person name="Iarovenko S."/>
            <person name="Subramanian E."/>
            <person name="Araus A.J."/>
            <person name="Petzold A."/>
            <person name="Susuki M."/>
            <person name="Suzuki K.-i.T."/>
            <person name="Hayashi T."/>
            <person name="Toyoda A."/>
            <person name="Oliveira C."/>
            <person name="Osipova E."/>
            <person name="Leigh N.D."/>
            <person name="Simon A."/>
            <person name="Yun M.H."/>
        </authorList>
    </citation>
    <scope>NUCLEOTIDE SEQUENCE</scope>
    <source>
        <strain evidence="1">20211129_DDA</strain>
        <tissue evidence="1">Liver</tissue>
    </source>
</reference>
<sequence>MISTTPQLMRTIRARANIRERLITLHHEVADYVKAHIRQDFDKEVCARLRSECPRPNLLEKVADTPKVDPTSVTYLKKYDKDLKKGLERA</sequence>
<evidence type="ECO:0000313" key="2">
    <source>
        <dbReference type="Proteomes" id="UP001066276"/>
    </source>
</evidence>
<dbReference type="Proteomes" id="UP001066276">
    <property type="component" value="Chromosome 9"/>
</dbReference>
<dbReference type="EMBL" id="JANPWB010000013">
    <property type="protein sequence ID" value="KAJ1110941.1"/>
    <property type="molecule type" value="Genomic_DNA"/>
</dbReference>